<evidence type="ECO:0000313" key="1">
    <source>
        <dbReference type="EMBL" id="RBP40513.1"/>
    </source>
</evidence>
<organism evidence="1 2">
    <name type="scientific">Roseimicrobium gellanilyticum</name>
    <dbReference type="NCBI Taxonomy" id="748857"/>
    <lineage>
        <taxon>Bacteria</taxon>
        <taxon>Pseudomonadati</taxon>
        <taxon>Verrucomicrobiota</taxon>
        <taxon>Verrucomicrobiia</taxon>
        <taxon>Verrucomicrobiales</taxon>
        <taxon>Verrucomicrobiaceae</taxon>
        <taxon>Roseimicrobium</taxon>
    </lineage>
</organism>
<sequence>MAEDMAAIERMRMPFGKFGPQHFPPHGVPIFDLPAEYLAWFNQKGFPKGRLGELLKIVYQMKVDGSDLAFDPMRKRNGGRTMLRAERKREWTAPDAE</sequence>
<evidence type="ECO:0000313" key="2">
    <source>
        <dbReference type="Proteomes" id="UP000253426"/>
    </source>
</evidence>
<gene>
    <name evidence="1" type="ORF">DES53_108220</name>
</gene>
<dbReference type="EMBL" id="QNRR01000008">
    <property type="protein sequence ID" value="RBP40513.1"/>
    <property type="molecule type" value="Genomic_DNA"/>
</dbReference>
<accession>A0A366HDI5</accession>
<comment type="caution">
    <text evidence="1">The sequence shown here is derived from an EMBL/GenBank/DDBJ whole genome shotgun (WGS) entry which is preliminary data.</text>
</comment>
<dbReference type="InterPro" id="IPR024530">
    <property type="entry name" value="QSregVF_b"/>
</dbReference>
<dbReference type="AlphaFoldDB" id="A0A366HDI5"/>
<name>A0A366HDI5_9BACT</name>
<dbReference type="OrthoDB" id="9807855at2"/>
<proteinExistence type="predicted"/>
<dbReference type="Proteomes" id="UP000253426">
    <property type="component" value="Unassembled WGS sequence"/>
</dbReference>
<protein>
    <recommendedName>
        <fullName evidence="3">DUF3820 family protein</fullName>
    </recommendedName>
</protein>
<reference evidence="1 2" key="1">
    <citation type="submission" date="2018-06" db="EMBL/GenBank/DDBJ databases">
        <title>Genomic Encyclopedia of Type Strains, Phase IV (KMG-IV): sequencing the most valuable type-strain genomes for metagenomic binning, comparative biology and taxonomic classification.</title>
        <authorList>
            <person name="Goeker M."/>
        </authorList>
    </citation>
    <scope>NUCLEOTIDE SEQUENCE [LARGE SCALE GENOMIC DNA]</scope>
    <source>
        <strain evidence="1 2">DSM 25532</strain>
    </source>
</reference>
<dbReference type="Pfam" id="PF12843">
    <property type="entry name" value="QSregVF_b"/>
    <property type="match status" value="1"/>
</dbReference>
<keyword evidence="2" id="KW-1185">Reference proteome</keyword>
<evidence type="ECO:0008006" key="3">
    <source>
        <dbReference type="Google" id="ProtNLM"/>
    </source>
</evidence>